<dbReference type="CDD" id="cd03801">
    <property type="entry name" value="GT4_PimA-like"/>
    <property type="match status" value="1"/>
</dbReference>
<dbReference type="AlphaFoldDB" id="A0A1V5ZM28"/>
<sequence>MRIIFNLMGCSLGNNGGSLTIIKSANTLLRLGHDVEIADTARNQNSWIPLLVKHRIVKNINDIENADVIIATGYDTVKTTLEYKKNIPKYHWIRAFETWKMNESKIIEKIMKPSTKKIVNSICLKNKFLKYGFDSEIIRPGNDFDIFYPMNIRKDNKKIIIGGLYNNRNKEHRGRKRVDLFLEVAKKLKDILPDKIEIHMMGDDILKEKNIVDFYLKSPSEKEKNKFFNRVDIWVTFSCSEGLHIPPQEAMLSEACVVGVDEELAGTQDYLINDRTGIVLKSTEIDYILTMLKILIFDSEQRNFFGKTGRKKILELGDREENMKKLINIFERDMEKK</sequence>
<dbReference type="PANTHER" id="PTHR12526:SF629">
    <property type="entry name" value="TEICHURONIC ACID BIOSYNTHESIS GLYCOSYLTRANSFERASE TUAH-RELATED"/>
    <property type="match status" value="1"/>
</dbReference>
<dbReference type="Proteomes" id="UP000485621">
    <property type="component" value="Unassembled WGS sequence"/>
</dbReference>
<reference evidence="4" key="1">
    <citation type="submission" date="2017-02" db="EMBL/GenBank/DDBJ databases">
        <title>Delving into the versatile metabolic prowess of the omnipresent phylum Bacteroidetes.</title>
        <authorList>
            <person name="Nobu M.K."/>
            <person name="Mei R."/>
            <person name="Narihiro T."/>
            <person name="Kuroda K."/>
            <person name="Liu W.-T."/>
        </authorList>
    </citation>
    <scope>NUCLEOTIDE SEQUENCE</scope>
    <source>
        <strain evidence="4">ADurb.Bin160</strain>
    </source>
</reference>
<evidence type="ECO:0000259" key="3">
    <source>
        <dbReference type="Pfam" id="PF00534"/>
    </source>
</evidence>
<dbReference type="GO" id="GO:0016757">
    <property type="term" value="F:glycosyltransferase activity"/>
    <property type="evidence" value="ECO:0007669"/>
    <property type="project" value="UniProtKB-KW"/>
</dbReference>
<keyword evidence="2 4" id="KW-0808">Transferase</keyword>
<keyword evidence="1" id="KW-0328">Glycosyltransferase</keyword>
<dbReference type="Gene3D" id="3.40.50.11090">
    <property type="match status" value="1"/>
</dbReference>
<protein>
    <submittedName>
        <fullName evidence="4">Glycosyl transferases group 1</fullName>
    </submittedName>
</protein>
<dbReference type="EMBL" id="MWDB01000023">
    <property type="protein sequence ID" value="OQB41118.1"/>
    <property type="molecule type" value="Genomic_DNA"/>
</dbReference>
<evidence type="ECO:0000313" key="4">
    <source>
        <dbReference type="EMBL" id="OQB41118.1"/>
    </source>
</evidence>
<feature type="domain" description="Glycosyl transferase family 1" evidence="3">
    <location>
        <begin position="174"/>
        <end position="311"/>
    </location>
</feature>
<gene>
    <name evidence="4" type="ORF">BWY04_01004</name>
</gene>
<dbReference type="Pfam" id="PF00534">
    <property type="entry name" value="Glycos_transf_1"/>
    <property type="match status" value="1"/>
</dbReference>
<accession>A0A1V5ZM28</accession>
<organism evidence="4">
    <name type="scientific">candidate division CPR1 bacterium ADurb.Bin160</name>
    <dbReference type="NCBI Taxonomy" id="1852826"/>
    <lineage>
        <taxon>Bacteria</taxon>
        <taxon>candidate division CPR1</taxon>
    </lineage>
</organism>
<dbReference type="InterPro" id="IPR001296">
    <property type="entry name" value="Glyco_trans_1"/>
</dbReference>
<dbReference type="SUPFAM" id="SSF53756">
    <property type="entry name" value="UDP-Glycosyltransferase/glycogen phosphorylase"/>
    <property type="match status" value="1"/>
</dbReference>
<evidence type="ECO:0000256" key="2">
    <source>
        <dbReference type="ARBA" id="ARBA00022679"/>
    </source>
</evidence>
<name>A0A1V5ZM28_9BACT</name>
<comment type="caution">
    <text evidence="4">The sequence shown here is derived from an EMBL/GenBank/DDBJ whole genome shotgun (WGS) entry which is preliminary data.</text>
</comment>
<dbReference type="Gene3D" id="3.40.50.2000">
    <property type="entry name" value="Glycogen Phosphorylase B"/>
    <property type="match status" value="1"/>
</dbReference>
<dbReference type="PANTHER" id="PTHR12526">
    <property type="entry name" value="GLYCOSYLTRANSFERASE"/>
    <property type="match status" value="1"/>
</dbReference>
<evidence type="ECO:0000256" key="1">
    <source>
        <dbReference type="ARBA" id="ARBA00022676"/>
    </source>
</evidence>
<proteinExistence type="predicted"/>